<feature type="region of interest" description="Disordered" evidence="1">
    <location>
        <begin position="1"/>
        <end position="93"/>
    </location>
</feature>
<gene>
    <name evidence="2" type="ORF">GCM10019016_059550</name>
</gene>
<organism evidence="2 3">
    <name type="scientific">Streptomyces prasinosporus</name>
    <dbReference type="NCBI Taxonomy" id="68256"/>
    <lineage>
        <taxon>Bacteria</taxon>
        <taxon>Bacillati</taxon>
        <taxon>Actinomycetota</taxon>
        <taxon>Actinomycetes</taxon>
        <taxon>Kitasatosporales</taxon>
        <taxon>Streptomycetaceae</taxon>
        <taxon>Streptomyces</taxon>
        <taxon>Streptomyces albogriseolus group</taxon>
    </lineage>
</organism>
<proteinExistence type="predicted"/>
<keyword evidence="3" id="KW-1185">Reference proteome</keyword>
<dbReference type="Proteomes" id="UP001501455">
    <property type="component" value="Unassembled WGS sequence"/>
</dbReference>
<evidence type="ECO:0000313" key="2">
    <source>
        <dbReference type="EMBL" id="GAA3498852.1"/>
    </source>
</evidence>
<feature type="compositionally biased region" description="Basic residues" evidence="1">
    <location>
        <begin position="15"/>
        <end position="26"/>
    </location>
</feature>
<feature type="compositionally biased region" description="Low complexity" evidence="1">
    <location>
        <begin position="30"/>
        <end position="45"/>
    </location>
</feature>
<evidence type="ECO:0000313" key="3">
    <source>
        <dbReference type="Proteomes" id="UP001501455"/>
    </source>
</evidence>
<accession>A0ABP6TWL7</accession>
<protein>
    <submittedName>
        <fullName evidence="2">Uncharacterized protein</fullName>
    </submittedName>
</protein>
<sequence length="93" mass="9652">MDLTPSRTGTDAGARRRVAQRGRSRGGRGTDSATGPSRAARVSAGRVREGSSRPAGRRATDTAAEPRAAVCDASGASRRQAGRTTLWIEDSPS</sequence>
<comment type="caution">
    <text evidence="2">The sequence shown here is derived from an EMBL/GenBank/DDBJ whole genome shotgun (WGS) entry which is preliminary data.</text>
</comment>
<reference evidence="3" key="1">
    <citation type="journal article" date="2019" name="Int. J. Syst. Evol. Microbiol.">
        <title>The Global Catalogue of Microorganisms (GCM) 10K type strain sequencing project: providing services to taxonomists for standard genome sequencing and annotation.</title>
        <authorList>
            <consortium name="The Broad Institute Genomics Platform"/>
            <consortium name="The Broad Institute Genome Sequencing Center for Infectious Disease"/>
            <person name="Wu L."/>
            <person name="Ma J."/>
        </authorList>
    </citation>
    <scope>NUCLEOTIDE SEQUENCE [LARGE SCALE GENOMIC DNA]</scope>
    <source>
        <strain evidence="3">JCM 4816</strain>
    </source>
</reference>
<evidence type="ECO:0000256" key="1">
    <source>
        <dbReference type="SAM" id="MobiDB-lite"/>
    </source>
</evidence>
<dbReference type="EMBL" id="BAAAXF010000040">
    <property type="protein sequence ID" value="GAA3498852.1"/>
    <property type="molecule type" value="Genomic_DNA"/>
</dbReference>
<name>A0ABP6TWL7_9ACTN</name>